<evidence type="ECO:0000256" key="6">
    <source>
        <dbReference type="ARBA" id="ARBA00022842"/>
    </source>
</evidence>
<dbReference type="InterPro" id="IPR029060">
    <property type="entry name" value="PIN-like_dom_sf"/>
</dbReference>
<dbReference type="InterPro" id="IPR051749">
    <property type="entry name" value="PINc/VapC_TA_RNase"/>
</dbReference>
<dbReference type="GO" id="GO:0004540">
    <property type="term" value="F:RNA nuclease activity"/>
    <property type="evidence" value="ECO:0007669"/>
    <property type="project" value="InterPro"/>
</dbReference>
<dbReference type="STRING" id="28045.AWB95_06295"/>
<dbReference type="Gene3D" id="3.40.50.1010">
    <property type="entry name" value="5'-nuclease"/>
    <property type="match status" value="1"/>
</dbReference>
<dbReference type="GO" id="GO:0000287">
    <property type="term" value="F:magnesium ion binding"/>
    <property type="evidence" value="ECO:0007669"/>
    <property type="project" value="UniProtKB-UniRule"/>
</dbReference>
<evidence type="ECO:0000256" key="4">
    <source>
        <dbReference type="ARBA" id="ARBA00022723"/>
    </source>
</evidence>
<dbReference type="CDD" id="cd18756">
    <property type="entry name" value="PIN_MtVapC15-VapC11-like"/>
    <property type="match status" value="1"/>
</dbReference>
<dbReference type="RefSeq" id="WP_062539832.1">
    <property type="nucleotide sequence ID" value="NZ_BBUN01000139.1"/>
</dbReference>
<evidence type="ECO:0000256" key="3">
    <source>
        <dbReference type="ARBA" id="ARBA00022722"/>
    </source>
</evidence>
<dbReference type="EMBL" id="LQOM01000020">
    <property type="protein sequence ID" value="ORV16617.1"/>
    <property type="molecule type" value="Genomic_DNA"/>
</dbReference>
<dbReference type="SUPFAM" id="SSF88723">
    <property type="entry name" value="PIN domain-like"/>
    <property type="match status" value="1"/>
</dbReference>
<evidence type="ECO:0000256" key="2">
    <source>
        <dbReference type="ARBA" id="ARBA00022649"/>
    </source>
</evidence>
<sequence>MILVDTSAWVEYFRATGSSAAVEVRRLLSEEADQITMCEPIAMEILSGATDDRAQARLEQLVNGLPSLTVDQAVDFRTAASIYRSARRSGQTVRSINDCLIAAVAIRHGVGIVHRDADFDVIAGIAPLAATSFR</sequence>
<evidence type="ECO:0000256" key="7">
    <source>
        <dbReference type="HAMAP-Rule" id="MF_00265"/>
    </source>
</evidence>
<name>A0A1X1RTV7_MYCCE</name>
<dbReference type="PANTHER" id="PTHR42740">
    <property type="entry name" value="RIBONUCLEASE VAPC3"/>
    <property type="match status" value="1"/>
</dbReference>
<organism evidence="9 11">
    <name type="scientific">Mycobacterium celatum</name>
    <dbReference type="NCBI Taxonomy" id="28045"/>
    <lineage>
        <taxon>Bacteria</taxon>
        <taxon>Bacillati</taxon>
        <taxon>Actinomycetota</taxon>
        <taxon>Actinomycetes</taxon>
        <taxon>Mycobacteriales</taxon>
        <taxon>Mycobacteriaceae</taxon>
        <taxon>Mycobacterium</taxon>
    </lineage>
</organism>
<proteinExistence type="inferred from homology"/>
<feature type="binding site" evidence="7">
    <location>
        <position position="98"/>
    </location>
    <ligand>
        <name>Mg(2+)</name>
        <dbReference type="ChEBI" id="CHEBI:18420"/>
    </ligand>
</feature>
<keyword evidence="5 7" id="KW-0378">Hydrolase</keyword>
<keyword evidence="3 7" id="KW-0540">Nuclease</keyword>
<evidence type="ECO:0000313" key="11">
    <source>
        <dbReference type="Proteomes" id="UP000193907"/>
    </source>
</evidence>
<gene>
    <name evidence="7" type="primary">vapC</name>
    <name evidence="9" type="ORF">AWB95_06295</name>
    <name evidence="10" type="ORF">CQY23_09035</name>
</gene>
<reference evidence="9 11" key="1">
    <citation type="submission" date="2016-01" db="EMBL/GenBank/DDBJ databases">
        <title>The new phylogeny of the genus Mycobacterium.</title>
        <authorList>
            <person name="Tarcisio F."/>
            <person name="Conor M."/>
            <person name="Antonella G."/>
            <person name="Elisabetta G."/>
            <person name="Giulia F.S."/>
            <person name="Sara T."/>
            <person name="Anna F."/>
            <person name="Clotilde B."/>
            <person name="Roberto B."/>
            <person name="Veronica D.S."/>
            <person name="Fabio R."/>
            <person name="Monica P."/>
            <person name="Olivier J."/>
            <person name="Enrico T."/>
            <person name="Nicola S."/>
        </authorList>
    </citation>
    <scope>NUCLEOTIDE SEQUENCE [LARGE SCALE GENOMIC DNA]</scope>
    <source>
        <strain evidence="9 11">DSM 44243</strain>
    </source>
</reference>
<comment type="caution">
    <text evidence="9">The sequence shown here is derived from an EMBL/GenBank/DDBJ whole genome shotgun (WGS) entry which is preliminary data.</text>
</comment>
<comment type="function">
    <text evidence="7">Toxic component of a toxin-antitoxin (TA) system. An RNase.</text>
</comment>
<keyword evidence="2 7" id="KW-1277">Toxin-antitoxin system</keyword>
<dbReference type="InterPro" id="IPR002716">
    <property type="entry name" value="PIN_dom"/>
</dbReference>
<dbReference type="Pfam" id="PF01850">
    <property type="entry name" value="PIN"/>
    <property type="match status" value="1"/>
</dbReference>
<evidence type="ECO:0000256" key="1">
    <source>
        <dbReference type="ARBA" id="ARBA00001946"/>
    </source>
</evidence>
<dbReference type="Proteomes" id="UP000193907">
    <property type="component" value="Unassembled WGS sequence"/>
</dbReference>
<dbReference type="GO" id="GO:0016787">
    <property type="term" value="F:hydrolase activity"/>
    <property type="evidence" value="ECO:0007669"/>
    <property type="project" value="UniProtKB-KW"/>
</dbReference>
<dbReference type="GO" id="GO:0090729">
    <property type="term" value="F:toxin activity"/>
    <property type="evidence" value="ECO:0007669"/>
    <property type="project" value="UniProtKB-KW"/>
</dbReference>
<comment type="cofactor">
    <cofactor evidence="1 7">
        <name>Mg(2+)</name>
        <dbReference type="ChEBI" id="CHEBI:18420"/>
    </cofactor>
</comment>
<feature type="domain" description="PIN" evidence="8">
    <location>
        <begin position="2"/>
        <end position="124"/>
    </location>
</feature>
<evidence type="ECO:0000313" key="9">
    <source>
        <dbReference type="EMBL" id="ORV16617.1"/>
    </source>
</evidence>
<keyword evidence="4 7" id="KW-0479">Metal-binding</keyword>
<dbReference type="InterPro" id="IPR022907">
    <property type="entry name" value="VapC_family"/>
</dbReference>
<comment type="similarity">
    <text evidence="7">Belongs to the PINc/VapC protein family.</text>
</comment>
<dbReference type="OrthoDB" id="9811788at2"/>
<dbReference type="EC" id="3.1.-.-" evidence="7"/>
<keyword evidence="11" id="KW-1185">Reference proteome</keyword>
<protein>
    <recommendedName>
        <fullName evidence="7">Ribonuclease VapC</fullName>
        <shortName evidence="7">RNase VapC</shortName>
        <ecNumber evidence="7">3.1.-.-</ecNumber>
    </recommendedName>
    <alternativeName>
        <fullName evidence="7">Toxin VapC</fullName>
    </alternativeName>
</protein>
<feature type="binding site" evidence="7">
    <location>
        <position position="5"/>
    </location>
    <ligand>
        <name>Mg(2+)</name>
        <dbReference type="ChEBI" id="CHEBI:18420"/>
    </ligand>
</feature>
<evidence type="ECO:0000259" key="8">
    <source>
        <dbReference type="Pfam" id="PF01850"/>
    </source>
</evidence>
<reference evidence="10 12" key="2">
    <citation type="journal article" date="2017" name="Infect. Genet. Evol.">
        <title>The new phylogeny of the genus Mycobacterium: The old and the news.</title>
        <authorList>
            <person name="Tortoli E."/>
            <person name="Fedrizzi T."/>
            <person name="Meehan C.J."/>
            <person name="Trovato A."/>
            <person name="Grottola A."/>
            <person name="Giacobazzi E."/>
            <person name="Serpini G.F."/>
            <person name="Tagliazucchi S."/>
            <person name="Fabio A."/>
            <person name="Bettua C."/>
            <person name="Bertorelli R."/>
            <person name="Frascaro F."/>
            <person name="De Sanctis V."/>
            <person name="Pecorari M."/>
            <person name="Jousson O."/>
            <person name="Segata N."/>
            <person name="Cirillo D.M."/>
        </authorList>
    </citation>
    <scope>NUCLEOTIDE SEQUENCE [LARGE SCALE GENOMIC DNA]</scope>
    <source>
        <strain evidence="10 12">NCTC 12882</strain>
    </source>
</reference>
<evidence type="ECO:0000313" key="10">
    <source>
        <dbReference type="EMBL" id="PIB79393.1"/>
    </source>
</evidence>
<dbReference type="AlphaFoldDB" id="A0A1X1RTV7"/>
<dbReference type="EMBL" id="PDKV01000008">
    <property type="protein sequence ID" value="PIB79393.1"/>
    <property type="molecule type" value="Genomic_DNA"/>
</dbReference>
<keyword evidence="7" id="KW-0800">Toxin</keyword>
<evidence type="ECO:0000256" key="5">
    <source>
        <dbReference type="ARBA" id="ARBA00022801"/>
    </source>
</evidence>
<accession>A0A1X1RTV7</accession>
<keyword evidence="6 7" id="KW-0460">Magnesium</keyword>
<dbReference type="HAMAP" id="MF_00265">
    <property type="entry name" value="VapC_Nob1"/>
    <property type="match status" value="1"/>
</dbReference>
<dbReference type="Proteomes" id="UP000230971">
    <property type="component" value="Unassembled WGS sequence"/>
</dbReference>
<dbReference type="PANTHER" id="PTHR42740:SF1">
    <property type="entry name" value="RIBONUCLEASE VAPC3"/>
    <property type="match status" value="1"/>
</dbReference>
<evidence type="ECO:0000313" key="12">
    <source>
        <dbReference type="Proteomes" id="UP000230971"/>
    </source>
</evidence>